<organism evidence="1 2">
    <name type="scientific">Frankliniella fusca</name>
    <dbReference type="NCBI Taxonomy" id="407009"/>
    <lineage>
        <taxon>Eukaryota</taxon>
        <taxon>Metazoa</taxon>
        <taxon>Ecdysozoa</taxon>
        <taxon>Arthropoda</taxon>
        <taxon>Hexapoda</taxon>
        <taxon>Insecta</taxon>
        <taxon>Pterygota</taxon>
        <taxon>Neoptera</taxon>
        <taxon>Paraneoptera</taxon>
        <taxon>Thysanoptera</taxon>
        <taxon>Terebrantia</taxon>
        <taxon>Thripoidea</taxon>
        <taxon>Thripidae</taxon>
        <taxon>Frankliniella</taxon>
    </lineage>
</organism>
<protein>
    <submittedName>
        <fullName evidence="1">4-hydroxy-tetrahydrodipicolinate synthase</fullName>
    </submittedName>
</protein>
<accession>A0AAE1LPL0</accession>
<dbReference type="Gene3D" id="2.60.40.10">
    <property type="entry name" value="Immunoglobulins"/>
    <property type="match status" value="1"/>
</dbReference>
<dbReference type="GO" id="GO:0030246">
    <property type="term" value="F:carbohydrate binding"/>
    <property type="evidence" value="ECO:0007669"/>
    <property type="project" value="InterPro"/>
</dbReference>
<reference evidence="1" key="1">
    <citation type="submission" date="2021-07" db="EMBL/GenBank/DDBJ databases">
        <authorList>
            <person name="Catto M.A."/>
            <person name="Jacobson A."/>
            <person name="Kennedy G."/>
            <person name="Labadie P."/>
            <person name="Hunt B.G."/>
            <person name="Srinivasan R."/>
        </authorList>
    </citation>
    <scope>NUCLEOTIDE SEQUENCE</scope>
    <source>
        <strain evidence="1">PL_HMW_Pooled</strain>
        <tissue evidence="1">Head</tissue>
    </source>
</reference>
<gene>
    <name evidence="1" type="ORF">KUF71_015632</name>
</gene>
<name>A0AAE1LPL0_9NEOP</name>
<evidence type="ECO:0000313" key="1">
    <source>
        <dbReference type="EMBL" id="KAK3927348.1"/>
    </source>
</evidence>
<proteinExistence type="predicted"/>
<dbReference type="EMBL" id="JAHWGI010001285">
    <property type="protein sequence ID" value="KAK3927348.1"/>
    <property type="molecule type" value="Genomic_DNA"/>
</dbReference>
<keyword evidence="2" id="KW-1185">Reference proteome</keyword>
<comment type="caution">
    <text evidence="1">The sequence shown here is derived from an EMBL/GenBank/DDBJ whole genome shotgun (WGS) entry which is preliminary data.</text>
</comment>
<sequence>MGMGRERGVSGSQSHWQLLLTGGEARPRTPPGAALSNAERRGKDCALRFAHFAFGRPGPSRACSTELTTARAFDLPNTILALKGVAVPNNLSTFPIKFAQCPCIINTGLITGWFITPAPAPSPPAKAKQGRRIRMQRLAMLDGWREGSEEMMQCEMANDNFLSSHNNRNNMETSRPLRQWTFHVTANNISRGETMCLTGSCPELGSWKSCAVVPMTRLSPEE</sequence>
<dbReference type="AlphaFoldDB" id="A0AAE1LPL0"/>
<dbReference type="Proteomes" id="UP001219518">
    <property type="component" value="Unassembled WGS sequence"/>
</dbReference>
<dbReference type="InterPro" id="IPR013783">
    <property type="entry name" value="Ig-like_fold"/>
</dbReference>
<dbReference type="SUPFAM" id="SSF49452">
    <property type="entry name" value="Starch-binding domain-like"/>
    <property type="match status" value="1"/>
</dbReference>
<reference evidence="1" key="2">
    <citation type="journal article" date="2023" name="BMC Genomics">
        <title>Pest status, molecular evolution, and epigenetic factors derived from the genome assembly of Frankliniella fusca, a thysanopteran phytovirus vector.</title>
        <authorList>
            <person name="Catto M.A."/>
            <person name="Labadie P.E."/>
            <person name="Jacobson A.L."/>
            <person name="Kennedy G.G."/>
            <person name="Srinivasan R."/>
            <person name="Hunt B.G."/>
        </authorList>
    </citation>
    <scope>NUCLEOTIDE SEQUENCE</scope>
    <source>
        <strain evidence="1">PL_HMW_Pooled</strain>
    </source>
</reference>
<dbReference type="InterPro" id="IPR013784">
    <property type="entry name" value="Carb-bd-like_fold"/>
</dbReference>
<evidence type="ECO:0000313" key="2">
    <source>
        <dbReference type="Proteomes" id="UP001219518"/>
    </source>
</evidence>